<protein>
    <submittedName>
        <fullName evidence="1">Uncharacterized protein</fullName>
    </submittedName>
</protein>
<organism evidence="1 2">
    <name type="scientific">Methylobacterium frigidaeris</name>
    <dbReference type="NCBI Taxonomy" id="2038277"/>
    <lineage>
        <taxon>Bacteria</taxon>
        <taxon>Pseudomonadati</taxon>
        <taxon>Pseudomonadota</taxon>
        <taxon>Alphaproteobacteria</taxon>
        <taxon>Hyphomicrobiales</taxon>
        <taxon>Methylobacteriaceae</taxon>
        <taxon>Methylobacterium</taxon>
    </lineage>
</organism>
<comment type="caution">
    <text evidence="1">The sequence shown here is derived from an EMBL/GenBank/DDBJ whole genome shotgun (WGS) entry which is preliminary data.</text>
</comment>
<reference evidence="1" key="2">
    <citation type="submission" date="2021-08" db="EMBL/GenBank/DDBJ databases">
        <authorList>
            <person name="Tani A."/>
            <person name="Ola A."/>
            <person name="Ogura Y."/>
            <person name="Katsura K."/>
            <person name="Hayashi T."/>
        </authorList>
    </citation>
    <scope>NUCLEOTIDE SEQUENCE</scope>
    <source>
        <strain evidence="1">JCM 32048</strain>
    </source>
</reference>
<proteinExistence type="predicted"/>
<keyword evidence="2" id="KW-1185">Reference proteome</keyword>
<sequence length="140" mass="15700">MPKSLCPNWNPIDLRARGELCEALIRVLNNVVEIERSLGHATARANLGYYQLRIAPGAREDINVEMLLRLTRLLGRIEQEWVATGLKWNAEHGCRKVHNMLDTAHGLVRLLVEDLLADRIDPARRFARDLAVASAAGAPF</sequence>
<reference evidence="1" key="1">
    <citation type="journal article" date="2016" name="Front. Microbiol.">
        <title>Genome Sequence of the Piezophilic, Mesophilic Sulfate-Reducing Bacterium Desulfovibrio indicus J2T.</title>
        <authorList>
            <person name="Cao J."/>
            <person name="Maignien L."/>
            <person name="Shao Z."/>
            <person name="Alain K."/>
            <person name="Jebbar M."/>
        </authorList>
    </citation>
    <scope>NUCLEOTIDE SEQUENCE</scope>
    <source>
        <strain evidence="1">JCM 32048</strain>
    </source>
</reference>
<evidence type="ECO:0000313" key="1">
    <source>
        <dbReference type="EMBL" id="GJD66462.1"/>
    </source>
</evidence>
<accession>A0AA37HHY8</accession>
<name>A0AA37HHY8_9HYPH</name>
<dbReference type="EMBL" id="BPQJ01000066">
    <property type="protein sequence ID" value="GJD66462.1"/>
    <property type="molecule type" value="Genomic_DNA"/>
</dbReference>
<dbReference type="RefSeq" id="WP_238193501.1">
    <property type="nucleotide sequence ID" value="NZ_BPQJ01000066.1"/>
</dbReference>
<dbReference type="AlphaFoldDB" id="A0AA37HHY8"/>
<gene>
    <name evidence="1" type="ORF">MPEAHAMD_6660</name>
</gene>
<dbReference type="Proteomes" id="UP001055286">
    <property type="component" value="Unassembled WGS sequence"/>
</dbReference>
<evidence type="ECO:0000313" key="2">
    <source>
        <dbReference type="Proteomes" id="UP001055286"/>
    </source>
</evidence>